<evidence type="ECO:0000256" key="7">
    <source>
        <dbReference type="ARBA" id="ARBA00022777"/>
    </source>
</evidence>
<keyword evidence="6" id="KW-0547">Nucleotide-binding</keyword>
<protein>
    <recommendedName>
        <fullName evidence="4">Galactokinase</fullName>
        <ecNumber evidence="3">2.7.1.6</ecNumber>
    </recommendedName>
    <alternativeName>
        <fullName evidence="14">Galactose kinase</fullName>
    </alternativeName>
</protein>
<evidence type="ECO:0000259" key="16">
    <source>
        <dbReference type="Pfam" id="PF00288"/>
    </source>
</evidence>
<dbReference type="InterPro" id="IPR036554">
    <property type="entry name" value="GHMP_kinase_C_sf"/>
</dbReference>
<dbReference type="PANTHER" id="PTHR10457">
    <property type="entry name" value="MEVALONATE KINASE/GALACTOKINASE"/>
    <property type="match status" value="1"/>
</dbReference>
<dbReference type="FunFam" id="3.30.230.10:FF:000056">
    <property type="entry name" value="GAL1p Galactokinase"/>
    <property type="match status" value="1"/>
</dbReference>
<keyword evidence="9" id="KW-0752">Steroid biosynthesis</keyword>
<keyword evidence="20" id="KW-1185">Reference proteome</keyword>
<dbReference type="PROSITE" id="PS00627">
    <property type="entry name" value="GHMP_KINASES_ATP"/>
    <property type="match status" value="1"/>
</dbReference>
<dbReference type="EC" id="2.7.1.6" evidence="3"/>
<keyword evidence="11" id="KW-1207">Sterol metabolism</keyword>
<keyword evidence="9" id="KW-0756">Sterol biosynthesis</keyword>
<evidence type="ECO:0000256" key="8">
    <source>
        <dbReference type="ARBA" id="ARBA00022840"/>
    </source>
</evidence>
<dbReference type="GO" id="GO:0005829">
    <property type="term" value="C:cytosol"/>
    <property type="evidence" value="ECO:0007669"/>
    <property type="project" value="TreeGrafter"/>
</dbReference>
<evidence type="ECO:0000259" key="18">
    <source>
        <dbReference type="Pfam" id="PF10509"/>
    </source>
</evidence>
<dbReference type="InterPro" id="IPR013750">
    <property type="entry name" value="GHMP_kinase_C_dom"/>
</dbReference>
<dbReference type="NCBIfam" id="TIGR00131">
    <property type="entry name" value="gal_kin"/>
    <property type="match status" value="1"/>
</dbReference>
<evidence type="ECO:0000256" key="6">
    <source>
        <dbReference type="ARBA" id="ARBA00022741"/>
    </source>
</evidence>
<feature type="domain" description="GHMP kinase N-terminal" evidence="16">
    <location>
        <begin position="131"/>
        <end position="217"/>
    </location>
</feature>
<evidence type="ECO:0000256" key="15">
    <source>
        <dbReference type="ARBA" id="ARBA00049538"/>
    </source>
</evidence>
<dbReference type="GO" id="GO:0016126">
    <property type="term" value="P:sterol biosynthetic process"/>
    <property type="evidence" value="ECO:0007669"/>
    <property type="project" value="UniProtKB-KW"/>
</dbReference>
<sequence length="520" mass="57304">MEVPAATSLMEIYPEDAVPSEKQRWELLLSEFEQKYEQPAGFVARSPGRVNIIGEHIDYSLYEVFPMAVTADVLLAVTVRPSTEPPRIRIANANKEKFPERNFEIPPEGEIPIDASSLEWSNYFKCGLRAASKLLQQKRDAGDSFVSIGMDVLVDGNVPAGAGLSSSAAFVCSSALAVMKANGEDKIDKKELTELAIVSERAVGVNSGGMDQSASVFALRGSALYVSFVPELSVRPVQIPRTDPEMTFVVAHSFVTSNKQESGPVCYNLRVVECTMAAALLAKVVRLKSPLPKDSSPLGTSLRGFHDTFFMENEGVADNSKTPVAEFEKQLEKLVQLTEDYLIQEEGYTREQLCDLLGMSIEQLHDRFLSSLLVRAEFFKLRQRALHVFGEAIRVIKFMSLLASAGPEESNKLLEELGGLMNQTQDSCRDIYECSCPELDELCFLARSAGACGSRLTGAGWGGCSVHLVPKDKVEAVKDSWINEYYKKRWPDITDERLKEAIVVSKPGSGSYIFKNVGVL</sequence>
<evidence type="ECO:0000259" key="17">
    <source>
        <dbReference type="Pfam" id="PF08544"/>
    </source>
</evidence>
<evidence type="ECO:0000256" key="3">
    <source>
        <dbReference type="ARBA" id="ARBA00012315"/>
    </source>
</evidence>
<reference evidence="19" key="1">
    <citation type="journal article" date="2020" name="Stud. Mycol.">
        <title>101 Dothideomycetes genomes: a test case for predicting lifestyles and emergence of pathogens.</title>
        <authorList>
            <person name="Haridas S."/>
            <person name="Albert R."/>
            <person name="Binder M."/>
            <person name="Bloem J."/>
            <person name="Labutti K."/>
            <person name="Salamov A."/>
            <person name="Andreopoulos B."/>
            <person name="Baker S."/>
            <person name="Barry K."/>
            <person name="Bills G."/>
            <person name="Bluhm B."/>
            <person name="Cannon C."/>
            <person name="Castanera R."/>
            <person name="Culley D."/>
            <person name="Daum C."/>
            <person name="Ezra D."/>
            <person name="Gonzalez J."/>
            <person name="Henrissat B."/>
            <person name="Kuo A."/>
            <person name="Liang C."/>
            <person name="Lipzen A."/>
            <person name="Lutzoni F."/>
            <person name="Magnuson J."/>
            <person name="Mondo S."/>
            <person name="Nolan M."/>
            <person name="Ohm R."/>
            <person name="Pangilinan J."/>
            <person name="Park H.-J."/>
            <person name="Ramirez L."/>
            <person name="Alfaro M."/>
            <person name="Sun H."/>
            <person name="Tritt A."/>
            <person name="Yoshinaga Y."/>
            <person name="Zwiers L.-H."/>
            <person name="Turgeon B."/>
            <person name="Goodwin S."/>
            <person name="Spatafora J."/>
            <person name="Crous P."/>
            <person name="Grigoriev I."/>
        </authorList>
    </citation>
    <scope>NUCLEOTIDE SEQUENCE</scope>
    <source>
        <strain evidence="19">ATCC 16933</strain>
    </source>
</reference>
<evidence type="ECO:0000256" key="12">
    <source>
        <dbReference type="ARBA" id="ARBA00023221"/>
    </source>
</evidence>
<dbReference type="UniPathway" id="UPA00214"/>
<dbReference type="FunFam" id="3.30.70.3170:FF:000002">
    <property type="entry name" value="Galactokinase"/>
    <property type="match status" value="1"/>
</dbReference>
<dbReference type="SUPFAM" id="SSF55060">
    <property type="entry name" value="GHMP Kinase, C-terminal domain"/>
    <property type="match status" value="1"/>
</dbReference>
<keyword evidence="12" id="KW-0753">Steroid metabolism</keyword>
<proteinExistence type="inferred from homology"/>
<evidence type="ECO:0000256" key="9">
    <source>
        <dbReference type="ARBA" id="ARBA00023011"/>
    </source>
</evidence>
<dbReference type="AlphaFoldDB" id="A0A6A6P1C5"/>
<dbReference type="PROSITE" id="PS00106">
    <property type="entry name" value="GALACTOKINASE"/>
    <property type="match status" value="1"/>
</dbReference>
<dbReference type="InterPro" id="IPR019539">
    <property type="entry name" value="GalKase_N"/>
</dbReference>
<dbReference type="Pfam" id="PF10509">
    <property type="entry name" value="GalKase_gal_bdg"/>
    <property type="match status" value="1"/>
</dbReference>
<evidence type="ECO:0000256" key="13">
    <source>
        <dbReference type="ARBA" id="ARBA00023277"/>
    </source>
</evidence>
<dbReference type="FunFam" id="1.20.1440.340:FF:000003">
    <property type="entry name" value="GAL1p Galactokinase"/>
    <property type="match status" value="1"/>
</dbReference>
<comment type="similarity">
    <text evidence="2">Belongs to the GHMP kinase family. GalK subfamily.</text>
</comment>
<feature type="domain" description="Galactokinase N-terminal" evidence="18">
    <location>
        <begin position="31"/>
        <end position="78"/>
    </location>
</feature>
<dbReference type="PIRSF" id="PIRSF000530">
    <property type="entry name" value="Galactokinase"/>
    <property type="match status" value="1"/>
</dbReference>
<keyword evidence="7 19" id="KW-0418">Kinase</keyword>
<dbReference type="OrthoDB" id="187738at2759"/>
<dbReference type="InterPro" id="IPR020568">
    <property type="entry name" value="Ribosomal_Su5_D2-typ_SF"/>
</dbReference>
<feature type="domain" description="GHMP kinase C-terminal" evidence="17">
    <location>
        <begin position="414"/>
        <end position="487"/>
    </location>
</feature>
<keyword evidence="12" id="KW-0443">Lipid metabolism</keyword>
<dbReference type="PANTHER" id="PTHR10457:SF7">
    <property type="entry name" value="GALACTOKINASE-RELATED"/>
    <property type="match status" value="1"/>
</dbReference>
<dbReference type="InterPro" id="IPR019741">
    <property type="entry name" value="Galactokinase_CS"/>
</dbReference>
<evidence type="ECO:0000256" key="10">
    <source>
        <dbReference type="ARBA" id="ARBA00023144"/>
    </source>
</evidence>
<dbReference type="GO" id="GO:0005524">
    <property type="term" value="F:ATP binding"/>
    <property type="evidence" value="ECO:0007669"/>
    <property type="project" value="UniProtKB-KW"/>
</dbReference>
<evidence type="ECO:0000256" key="1">
    <source>
        <dbReference type="ARBA" id="ARBA00004947"/>
    </source>
</evidence>
<dbReference type="InterPro" id="IPR006204">
    <property type="entry name" value="GHMP_kinase_N_dom"/>
</dbReference>
<dbReference type="PRINTS" id="PR00473">
    <property type="entry name" value="GALCTOKINASE"/>
</dbReference>
<dbReference type="GO" id="GO:0004335">
    <property type="term" value="F:galactokinase activity"/>
    <property type="evidence" value="ECO:0007669"/>
    <property type="project" value="UniProtKB-EC"/>
</dbReference>
<keyword evidence="13" id="KW-0119">Carbohydrate metabolism</keyword>
<dbReference type="Proteomes" id="UP000799766">
    <property type="component" value="Unassembled WGS sequence"/>
</dbReference>
<dbReference type="EMBL" id="MU001679">
    <property type="protein sequence ID" value="KAF2457699.1"/>
    <property type="molecule type" value="Genomic_DNA"/>
</dbReference>
<keyword evidence="5" id="KW-0808">Transferase</keyword>
<dbReference type="SUPFAM" id="SSF54211">
    <property type="entry name" value="Ribosomal protein S5 domain 2-like"/>
    <property type="match status" value="1"/>
</dbReference>
<dbReference type="Pfam" id="PF08544">
    <property type="entry name" value="GHMP_kinases_C"/>
    <property type="match status" value="1"/>
</dbReference>
<accession>A0A6A6P1C5</accession>
<evidence type="ECO:0000256" key="4">
    <source>
        <dbReference type="ARBA" id="ARBA00019487"/>
    </source>
</evidence>
<organism evidence="19 20">
    <name type="scientific">Lineolata rhizophorae</name>
    <dbReference type="NCBI Taxonomy" id="578093"/>
    <lineage>
        <taxon>Eukaryota</taxon>
        <taxon>Fungi</taxon>
        <taxon>Dikarya</taxon>
        <taxon>Ascomycota</taxon>
        <taxon>Pezizomycotina</taxon>
        <taxon>Dothideomycetes</taxon>
        <taxon>Dothideomycetes incertae sedis</taxon>
        <taxon>Lineolatales</taxon>
        <taxon>Lineolataceae</taxon>
        <taxon>Lineolata</taxon>
    </lineage>
</organism>
<keyword evidence="8" id="KW-0067">ATP-binding</keyword>
<evidence type="ECO:0000256" key="2">
    <source>
        <dbReference type="ARBA" id="ARBA00006566"/>
    </source>
</evidence>
<dbReference type="Pfam" id="PF00288">
    <property type="entry name" value="GHMP_kinases_N"/>
    <property type="match status" value="1"/>
</dbReference>
<evidence type="ECO:0000313" key="20">
    <source>
        <dbReference type="Proteomes" id="UP000799766"/>
    </source>
</evidence>
<comment type="catalytic activity">
    <reaction evidence="15">
        <text>alpha-D-galactose + ATP = alpha-D-galactose 1-phosphate + ADP + H(+)</text>
        <dbReference type="Rhea" id="RHEA:13553"/>
        <dbReference type="ChEBI" id="CHEBI:15378"/>
        <dbReference type="ChEBI" id="CHEBI:28061"/>
        <dbReference type="ChEBI" id="CHEBI:30616"/>
        <dbReference type="ChEBI" id="CHEBI:58336"/>
        <dbReference type="ChEBI" id="CHEBI:456216"/>
        <dbReference type="EC" id="2.7.1.6"/>
    </reaction>
    <physiologicalReaction direction="left-to-right" evidence="15">
        <dbReference type="Rhea" id="RHEA:13554"/>
    </physiologicalReaction>
</comment>
<name>A0A6A6P1C5_9PEZI</name>
<evidence type="ECO:0000256" key="14">
    <source>
        <dbReference type="ARBA" id="ARBA00029590"/>
    </source>
</evidence>
<evidence type="ECO:0000256" key="5">
    <source>
        <dbReference type="ARBA" id="ARBA00022679"/>
    </source>
</evidence>
<dbReference type="GO" id="GO:0006012">
    <property type="term" value="P:galactose metabolic process"/>
    <property type="evidence" value="ECO:0007669"/>
    <property type="project" value="UniProtKB-UniPathway"/>
</dbReference>
<dbReference type="Gene3D" id="3.30.70.3170">
    <property type="match status" value="1"/>
</dbReference>
<keyword evidence="9" id="KW-0444">Lipid biosynthesis</keyword>
<keyword evidence="10" id="KW-0299">Galactose metabolism</keyword>
<dbReference type="InterPro" id="IPR014721">
    <property type="entry name" value="Ribsml_uS5_D2-typ_fold_subgr"/>
</dbReference>
<dbReference type="InterPro" id="IPR006203">
    <property type="entry name" value="GHMP_knse_ATP-bd_CS"/>
</dbReference>
<comment type="pathway">
    <text evidence="1">Carbohydrate metabolism; galactose metabolism.</text>
</comment>
<dbReference type="Gene3D" id="3.30.230.10">
    <property type="match status" value="1"/>
</dbReference>
<gene>
    <name evidence="19" type="ORF">BDY21DRAFT_371277</name>
</gene>
<evidence type="ECO:0000313" key="19">
    <source>
        <dbReference type="EMBL" id="KAF2457699.1"/>
    </source>
</evidence>
<dbReference type="Gene3D" id="1.20.1440.340">
    <property type="match status" value="1"/>
</dbReference>
<evidence type="ECO:0000256" key="11">
    <source>
        <dbReference type="ARBA" id="ARBA00023166"/>
    </source>
</evidence>
<dbReference type="GO" id="GO:0000411">
    <property type="term" value="P:positive regulation of transcription by galactose"/>
    <property type="evidence" value="ECO:0007669"/>
    <property type="project" value="UniProtKB-ARBA"/>
</dbReference>
<dbReference type="PRINTS" id="PR00959">
    <property type="entry name" value="MEVGALKINASE"/>
</dbReference>
<dbReference type="InterPro" id="IPR000705">
    <property type="entry name" value="Galactokinase"/>
</dbReference>
<dbReference type="InterPro" id="IPR006206">
    <property type="entry name" value="Mevalonate/galactokinase"/>
</dbReference>